<feature type="transmembrane region" description="Helical" evidence="1">
    <location>
        <begin position="6"/>
        <end position="27"/>
    </location>
</feature>
<keyword evidence="3" id="KW-1185">Reference proteome</keyword>
<evidence type="ECO:0000313" key="3">
    <source>
        <dbReference type="Proteomes" id="UP000077315"/>
    </source>
</evidence>
<dbReference type="RefSeq" id="XP_018293469.1">
    <property type="nucleotide sequence ID" value="XM_018428186.1"/>
</dbReference>
<dbReference type="AlphaFoldDB" id="A0A167N9S4"/>
<dbReference type="EMBL" id="KV440977">
    <property type="protein sequence ID" value="OAD75429.1"/>
    <property type="molecule type" value="Genomic_DNA"/>
</dbReference>
<dbReference type="GO" id="GO:0071786">
    <property type="term" value="P:endoplasmic reticulum tubular network organization"/>
    <property type="evidence" value="ECO:0007669"/>
    <property type="project" value="TreeGrafter"/>
</dbReference>
<proteinExistence type="inferred from homology"/>
<accession>A0A167N9S4</accession>
<dbReference type="Proteomes" id="UP000077315">
    <property type="component" value="Unassembled WGS sequence"/>
</dbReference>
<dbReference type="PANTHER" id="PTHR12300">
    <property type="entry name" value="HVA22-LIKE PROTEINS"/>
    <property type="match status" value="1"/>
</dbReference>
<name>A0A167N9S4_PHYB8</name>
<gene>
    <name evidence="2" type="ORF">PHYBLDRAFT_110931</name>
</gene>
<evidence type="ECO:0000256" key="1">
    <source>
        <dbReference type="RuleBase" id="RU362006"/>
    </source>
</evidence>
<dbReference type="Pfam" id="PF03134">
    <property type="entry name" value="TB2_DP1_HVA22"/>
    <property type="match status" value="1"/>
</dbReference>
<dbReference type="GeneID" id="28989092"/>
<comment type="caution">
    <text evidence="1">Lacks conserved residue(s) required for the propagation of feature annotation.</text>
</comment>
<dbReference type="OrthoDB" id="434647at2759"/>
<evidence type="ECO:0000313" key="2">
    <source>
        <dbReference type="EMBL" id="OAD75429.1"/>
    </source>
</evidence>
<comment type="subcellular location">
    <subcellularLocation>
        <location evidence="1">Membrane</location>
        <topology evidence="1">Multi-pass membrane protein</topology>
    </subcellularLocation>
</comment>
<dbReference type="VEuPathDB" id="FungiDB:PHYBLDRAFT_110931"/>
<comment type="similarity">
    <text evidence="1">Belongs to the DP1 family.</text>
</comment>
<keyword evidence="1" id="KW-0472">Membrane</keyword>
<dbReference type="PANTHER" id="PTHR12300:SF117">
    <property type="entry name" value="LP05237P-RELATED"/>
    <property type="match status" value="1"/>
</dbReference>
<keyword evidence="1" id="KW-0812">Transmembrane</keyword>
<dbReference type="GO" id="GO:0071782">
    <property type="term" value="C:endoplasmic reticulum tubular network"/>
    <property type="evidence" value="ECO:0007669"/>
    <property type="project" value="TreeGrafter"/>
</dbReference>
<organism evidence="2 3">
    <name type="scientific">Phycomyces blakesleeanus (strain ATCC 8743b / DSM 1359 / FGSC 10004 / NBRC 33097 / NRRL 1555)</name>
    <dbReference type="NCBI Taxonomy" id="763407"/>
    <lineage>
        <taxon>Eukaryota</taxon>
        <taxon>Fungi</taxon>
        <taxon>Fungi incertae sedis</taxon>
        <taxon>Mucoromycota</taxon>
        <taxon>Mucoromycotina</taxon>
        <taxon>Mucoromycetes</taxon>
        <taxon>Mucorales</taxon>
        <taxon>Phycomycetaceae</taxon>
        <taxon>Phycomyces</taxon>
    </lineage>
</organism>
<dbReference type="STRING" id="763407.A0A167N9S4"/>
<dbReference type="GO" id="GO:0016020">
    <property type="term" value="C:membrane"/>
    <property type="evidence" value="ECO:0007669"/>
    <property type="project" value="UniProtKB-SubCell"/>
</dbReference>
<feature type="transmembrane region" description="Helical" evidence="1">
    <location>
        <begin position="39"/>
        <end position="62"/>
    </location>
</feature>
<protein>
    <recommendedName>
        <fullName evidence="1">Protein YOP1</fullName>
    </recommendedName>
</protein>
<dbReference type="InParanoid" id="A0A167N9S4"/>
<reference evidence="3" key="1">
    <citation type="submission" date="2015-06" db="EMBL/GenBank/DDBJ databases">
        <title>Expansion of signal transduction pathways in fungi by whole-genome duplication.</title>
        <authorList>
            <consortium name="DOE Joint Genome Institute"/>
            <person name="Corrochano L.M."/>
            <person name="Kuo A."/>
            <person name="Marcet-Houben M."/>
            <person name="Polaino S."/>
            <person name="Salamov A."/>
            <person name="Villalobos J.M."/>
            <person name="Alvarez M.I."/>
            <person name="Avalos J."/>
            <person name="Benito E.P."/>
            <person name="Benoit I."/>
            <person name="Burger G."/>
            <person name="Camino L.P."/>
            <person name="Canovas D."/>
            <person name="Cerda-Olmedo E."/>
            <person name="Cheng J.-F."/>
            <person name="Dominguez A."/>
            <person name="Elias M."/>
            <person name="Eslava A.P."/>
            <person name="Glaser F."/>
            <person name="Grimwood J."/>
            <person name="Gutierrez G."/>
            <person name="Heitman J."/>
            <person name="Henrissat B."/>
            <person name="Iturriaga E.A."/>
            <person name="Lang B.F."/>
            <person name="Lavin J.L."/>
            <person name="Lee S."/>
            <person name="Li W."/>
            <person name="Lindquist E."/>
            <person name="Lopez-Garcia S."/>
            <person name="Luque E.M."/>
            <person name="Marcos A.T."/>
            <person name="Martin J."/>
            <person name="McCluskey K."/>
            <person name="Medina H.R."/>
            <person name="Miralles-Duran A."/>
            <person name="Miyazaki A."/>
            <person name="Munoz-Torres E."/>
            <person name="Oguiza J.A."/>
            <person name="Ohm R."/>
            <person name="Olmedo M."/>
            <person name="Orejas M."/>
            <person name="Ortiz-Castellanos L."/>
            <person name="Pisabarro A.G."/>
            <person name="Rodriguez-Romero J."/>
            <person name="Ruiz-Herrera J."/>
            <person name="Ruiz-Vazquez R."/>
            <person name="Sanz C."/>
            <person name="Schackwitz W."/>
            <person name="Schmutz J."/>
            <person name="Shahriari M."/>
            <person name="Shelest E."/>
            <person name="Silva-Franco F."/>
            <person name="Soanes D."/>
            <person name="Syed K."/>
            <person name="Tagua V.G."/>
            <person name="Talbot N.J."/>
            <person name="Thon M."/>
            <person name="De vries R.P."/>
            <person name="Wiebenga A."/>
            <person name="Yadav J.S."/>
            <person name="Braun E.L."/>
            <person name="Baker S."/>
            <person name="Garre V."/>
            <person name="Horwitz B."/>
            <person name="Torres-Martinez S."/>
            <person name="Idnurm A."/>
            <person name="Herrera-Estrella A."/>
            <person name="Gabaldon T."/>
            <person name="Grigoriev I.V."/>
        </authorList>
    </citation>
    <scope>NUCLEOTIDE SEQUENCE [LARGE SCALE GENOMIC DNA]</scope>
    <source>
        <strain evidence="3">NRRL 1555(-)</strain>
    </source>
</reference>
<dbReference type="InterPro" id="IPR004345">
    <property type="entry name" value="TB2_DP1_HVA22"/>
</dbReference>
<keyword evidence="1" id="KW-1133">Transmembrane helix</keyword>
<sequence>MLFGGIYFIVKLLFLQLYPAYICYKAIKVNDPNQFGPLLTYWVVASGFLVAEYLTDIFLFWVPFYTDIKFVLLLWLILPQTQGTLVVYRDWLDPFLSQHEEYIDKTLIDIQTKARQTISLHLQTLLYTLRNVIIDIIKVRERKKL</sequence>